<evidence type="ECO:0000313" key="2">
    <source>
        <dbReference type="EMBL" id="GAA2104434.1"/>
    </source>
</evidence>
<dbReference type="InterPro" id="IPR012340">
    <property type="entry name" value="NA-bd_OB-fold"/>
</dbReference>
<dbReference type="Proteomes" id="UP001500897">
    <property type="component" value="Unassembled WGS sequence"/>
</dbReference>
<keyword evidence="3" id="KW-1185">Reference proteome</keyword>
<evidence type="ECO:0000313" key="3">
    <source>
        <dbReference type="Proteomes" id="UP001500897"/>
    </source>
</evidence>
<proteinExistence type="predicted"/>
<dbReference type="Pfam" id="PF01336">
    <property type="entry name" value="tRNA_anti-codon"/>
    <property type="match status" value="1"/>
</dbReference>
<organism evidence="2 3">
    <name type="scientific">Kitasatospora saccharophila</name>
    <dbReference type="NCBI Taxonomy" id="407973"/>
    <lineage>
        <taxon>Bacteria</taxon>
        <taxon>Bacillati</taxon>
        <taxon>Actinomycetota</taxon>
        <taxon>Actinomycetes</taxon>
        <taxon>Kitasatosporales</taxon>
        <taxon>Streptomycetaceae</taxon>
        <taxon>Kitasatospora</taxon>
    </lineage>
</organism>
<sequence length="137" mass="14618">MRFVVVRDHTGAVQVTHRRGGEGDALDGLLRGLTVESAVVVTGRVVANPVVKLGGLEIVPERVEVVSAAEPGLPIGAETGPEQRANWRFLDVRRPERRLVFEVPWTPDPRARSAGAWTASGTACRRTAGSASGWPGC</sequence>
<protein>
    <recommendedName>
        <fullName evidence="1">OB domain-containing protein</fullName>
    </recommendedName>
</protein>
<dbReference type="SUPFAM" id="SSF50249">
    <property type="entry name" value="Nucleic acid-binding proteins"/>
    <property type="match status" value="1"/>
</dbReference>
<feature type="domain" description="OB" evidence="1">
    <location>
        <begin position="2"/>
        <end position="66"/>
    </location>
</feature>
<dbReference type="EMBL" id="BAAANS010000026">
    <property type="protein sequence ID" value="GAA2104434.1"/>
    <property type="molecule type" value="Genomic_DNA"/>
</dbReference>
<dbReference type="InterPro" id="IPR004365">
    <property type="entry name" value="NA-bd_OB_tRNA"/>
</dbReference>
<accession>A0ABP5IQ15</accession>
<dbReference type="Gene3D" id="2.40.50.140">
    <property type="entry name" value="Nucleic acid-binding proteins"/>
    <property type="match status" value="1"/>
</dbReference>
<reference evidence="3" key="1">
    <citation type="journal article" date="2019" name="Int. J. Syst. Evol. Microbiol.">
        <title>The Global Catalogue of Microorganisms (GCM) 10K type strain sequencing project: providing services to taxonomists for standard genome sequencing and annotation.</title>
        <authorList>
            <consortium name="The Broad Institute Genomics Platform"/>
            <consortium name="The Broad Institute Genome Sequencing Center for Infectious Disease"/>
            <person name="Wu L."/>
            <person name="Ma J."/>
        </authorList>
    </citation>
    <scope>NUCLEOTIDE SEQUENCE [LARGE SCALE GENOMIC DNA]</scope>
    <source>
        <strain evidence="3">JCM 14559</strain>
    </source>
</reference>
<evidence type="ECO:0000259" key="1">
    <source>
        <dbReference type="Pfam" id="PF01336"/>
    </source>
</evidence>
<gene>
    <name evidence="2" type="ORF">GCM10009759_40660</name>
</gene>
<name>A0ABP5IQ15_9ACTN</name>
<comment type="caution">
    <text evidence="2">The sequence shown here is derived from an EMBL/GenBank/DDBJ whole genome shotgun (WGS) entry which is preliminary data.</text>
</comment>